<reference evidence="2 3" key="1">
    <citation type="submission" date="2020-08" db="EMBL/GenBank/DDBJ databases">
        <title>Sequencing the genomes of 1000 actinobacteria strains.</title>
        <authorList>
            <person name="Klenk H.-P."/>
        </authorList>
    </citation>
    <scope>NUCLEOTIDE SEQUENCE [LARGE SCALE GENOMIC DNA]</scope>
    <source>
        <strain evidence="2 3">DSM 44551</strain>
    </source>
</reference>
<comment type="caution">
    <text evidence="2">The sequence shown here is derived from an EMBL/GenBank/DDBJ whole genome shotgun (WGS) entry which is preliminary data.</text>
</comment>
<name>A0A7W8QS72_9ACTN</name>
<dbReference type="InterPro" id="IPR007393">
    <property type="entry name" value="YlxR_dom"/>
</dbReference>
<dbReference type="RefSeq" id="WP_184396607.1">
    <property type="nucleotide sequence ID" value="NZ_BAAAJD010000211.1"/>
</dbReference>
<accession>A0A7W8QS72</accession>
<proteinExistence type="predicted"/>
<dbReference type="InterPro" id="IPR035931">
    <property type="entry name" value="YlxR-like_sf"/>
</dbReference>
<evidence type="ECO:0000313" key="2">
    <source>
        <dbReference type="EMBL" id="MBB5435134.1"/>
    </source>
</evidence>
<dbReference type="Pfam" id="PF04296">
    <property type="entry name" value="YlxR"/>
    <property type="match status" value="1"/>
</dbReference>
<dbReference type="PANTHER" id="PTHR34215">
    <property type="entry name" value="BLL0784 PROTEIN"/>
    <property type="match status" value="1"/>
</dbReference>
<dbReference type="Gene3D" id="3.30.1230.10">
    <property type="entry name" value="YlxR-like"/>
    <property type="match status" value="1"/>
</dbReference>
<dbReference type="AlphaFoldDB" id="A0A7W8QS72"/>
<dbReference type="InterPro" id="IPR037465">
    <property type="entry name" value="YlxR"/>
</dbReference>
<keyword evidence="3" id="KW-1185">Reference proteome</keyword>
<dbReference type="Proteomes" id="UP000572635">
    <property type="component" value="Unassembled WGS sequence"/>
</dbReference>
<dbReference type="PANTHER" id="PTHR34215:SF1">
    <property type="entry name" value="YLXR DOMAIN-CONTAINING PROTEIN"/>
    <property type="match status" value="1"/>
</dbReference>
<dbReference type="EMBL" id="JACHDB010000001">
    <property type="protein sequence ID" value="MBB5435134.1"/>
    <property type="molecule type" value="Genomic_DNA"/>
</dbReference>
<gene>
    <name evidence="2" type="ORF">HDA36_005218</name>
</gene>
<organism evidence="2 3">
    <name type="scientific">Nocardiopsis composta</name>
    <dbReference type="NCBI Taxonomy" id="157465"/>
    <lineage>
        <taxon>Bacteria</taxon>
        <taxon>Bacillati</taxon>
        <taxon>Actinomycetota</taxon>
        <taxon>Actinomycetes</taxon>
        <taxon>Streptosporangiales</taxon>
        <taxon>Nocardiopsidaceae</taxon>
        <taxon>Nocardiopsis</taxon>
    </lineage>
</organism>
<evidence type="ECO:0000259" key="1">
    <source>
        <dbReference type="Pfam" id="PF04296"/>
    </source>
</evidence>
<protein>
    <recommendedName>
        <fullName evidence="1">YlxR domain-containing protein</fullName>
    </recommendedName>
</protein>
<dbReference type="SUPFAM" id="SSF64376">
    <property type="entry name" value="YlxR-like"/>
    <property type="match status" value="1"/>
</dbReference>
<feature type="domain" description="YlxR" evidence="1">
    <location>
        <begin position="17"/>
        <end position="79"/>
    </location>
</feature>
<evidence type="ECO:0000313" key="3">
    <source>
        <dbReference type="Proteomes" id="UP000572635"/>
    </source>
</evidence>
<sequence>MPRRARLDGAGRRPPVRTCIGCRSRAEQSDLLRLVADGLLVLPDPHRRAPGRGAYLHPDPECWRAAERRRPWPRAFRAPGRYDTSRVAARFAEGRALESAAVKG</sequence>